<dbReference type="Pfam" id="PF12833">
    <property type="entry name" value="HTH_18"/>
    <property type="match status" value="1"/>
</dbReference>
<dbReference type="PRINTS" id="PR00032">
    <property type="entry name" value="HTHARAC"/>
</dbReference>
<dbReference type="PANTHER" id="PTHR43280">
    <property type="entry name" value="ARAC-FAMILY TRANSCRIPTIONAL REGULATOR"/>
    <property type="match status" value="1"/>
</dbReference>
<evidence type="ECO:0000313" key="6">
    <source>
        <dbReference type="EMBL" id="NOU70390.1"/>
    </source>
</evidence>
<keyword evidence="7" id="KW-1185">Reference proteome</keyword>
<dbReference type="PROSITE" id="PS00041">
    <property type="entry name" value="HTH_ARAC_FAMILY_1"/>
    <property type="match status" value="1"/>
</dbReference>
<proteinExistence type="predicted"/>
<dbReference type="Proteomes" id="UP000616779">
    <property type="component" value="Unassembled WGS sequence"/>
</dbReference>
<comment type="caution">
    <text evidence="6">The sequence shown here is derived from an EMBL/GenBank/DDBJ whole genome shotgun (WGS) entry which is preliminary data.</text>
</comment>
<dbReference type="InterPro" id="IPR009057">
    <property type="entry name" value="Homeodomain-like_sf"/>
</dbReference>
<dbReference type="Gene3D" id="1.10.10.60">
    <property type="entry name" value="Homeodomain-like"/>
    <property type="match status" value="2"/>
</dbReference>
<keyword evidence="4" id="KW-0472">Membrane</keyword>
<keyword evidence="4" id="KW-1133">Transmembrane helix</keyword>
<reference evidence="6 7" key="1">
    <citation type="submission" date="2019-10" db="EMBL/GenBank/DDBJ databases">
        <title>Description of Paenibacillus terrestris sp. nov.</title>
        <authorList>
            <person name="Carlier A."/>
            <person name="Qi S."/>
        </authorList>
    </citation>
    <scope>NUCLEOTIDE SEQUENCE [LARGE SCALE GENOMIC DNA]</scope>
    <source>
        <strain evidence="6 7">LMG 31458</strain>
    </source>
</reference>
<evidence type="ECO:0000256" key="3">
    <source>
        <dbReference type="ARBA" id="ARBA00023163"/>
    </source>
</evidence>
<accession>A0ABX1XPB9</accession>
<evidence type="ECO:0000313" key="7">
    <source>
        <dbReference type="Proteomes" id="UP000616779"/>
    </source>
</evidence>
<dbReference type="EMBL" id="WHOA01000019">
    <property type="protein sequence ID" value="NOU70390.1"/>
    <property type="molecule type" value="Genomic_DNA"/>
</dbReference>
<protein>
    <submittedName>
        <fullName evidence="6">Helix-turn-helix domain-containing protein</fullName>
    </submittedName>
</protein>
<feature type="domain" description="HTH araC/xylS-type" evidence="5">
    <location>
        <begin position="668"/>
        <end position="767"/>
    </location>
</feature>
<keyword evidence="1" id="KW-0805">Transcription regulation</keyword>
<feature type="transmembrane region" description="Helical" evidence="4">
    <location>
        <begin position="302"/>
        <end position="322"/>
    </location>
</feature>
<sequence length="767" mass="87215">MLKALRIPRNSVLMKWFISYAAVLMIPLIISIVMYSVSIRVVETQTTQANEKLLKQIQETFDNRLRNVQRLSVELTLNTGVTSLNTSKLSNSDNYTLTKIISELQSYKTANDFIDEIYIYYKANDTAVSTKYRLDSKELYDSLSPQTKTSYDEWIRYFNQQNLHGFFKLLHKPVNDDKYEPVIVYYKPLTLDTESNPGTVVFFVIKESQLLDNIQDSSGLNDSSILVLDSKSQVIASAPTVNDASMTWGPDDLAGHQGVIHRNFQGEESVVSYIRSAITGWIYISVTSEQVFQGKAKYVQRLTLYSVLLCLIVGFVTVLWSIRRNYNPIQRLIRGLSSKTQVTVGEGKNEYSFIEEVLKHSFEENEAISIQLRQYSNSLRSYVLLRLLKGSLGYKVPQEELLQVHDIVFAKPSIAVVLFQINQTGKFNDLNITHFIMANVFEELLQREHIGSGYTVEVDNMLACIVNMSETEPSKALTELNQIISEMLTFVQDQMKIEFTASVSGFHNQLSTLPVAFIEAMEAMEYGTVIGNDGTIFHDQVIGKEEQNMNGSYYYPLGVEQQLINFIKVGDFDQAKDLLETVFENNKFETPNSVQVAKCLMFDLVGTVVKTLNDTGGDKQELFELKPIERVMHCRSIKEMQMEMILVFQEACSLIVKQKGGNTNRLGDEVKEFIDTNYTDPNLNVSAIGSRFGITPWYISKIFKEQLGIGILDYMNRIRIDQAKLLLNEQNRSLADIAQEVGYSDVTTFGRIFKKMEGITPGKYKNA</sequence>
<name>A0ABX1XPB9_9BACL</name>
<dbReference type="InterPro" id="IPR018062">
    <property type="entry name" value="HTH_AraC-typ_CS"/>
</dbReference>
<evidence type="ECO:0000256" key="1">
    <source>
        <dbReference type="ARBA" id="ARBA00023015"/>
    </source>
</evidence>
<feature type="transmembrane region" description="Helical" evidence="4">
    <location>
        <begin position="12"/>
        <end position="37"/>
    </location>
</feature>
<dbReference type="SMART" id="SM00342">
    <property type="entry name" value="HTH_ARAC"/>
    <property type="match status" value="1"/>
</dbReference>
<dbReference type="SUPFAM" id="SSF46689">
    <property type="entry name" value="Homeodomain-like"/>
    <property type="match status" value="1"/>
</dbReference>
<evidence type="ECO:0000256" key="4">
    <source>
        <dbReference type="SAM" id="Phobius"/>
    </source>
</evidence>
<evidence type="ECO:0000256" key="2">
    <source>
        <dbReference type="ARBA" id="ARBA00023125"/>
    </source>
</evidence>
<keyword evidence="2" id="KW-0238">DNA-binding</keyword>
<dbReference type="PROSITE" id="PS01124">
    <property type="entry name" value="HTH_ARAC_FAMILY_2"/>
    <property type="match status" value="1"/>
</dbReference>
<keyword evidence="4" id="KW-0812">Transmembrane</keyword>
<keyword evidence="3" id="KW-0804">Transcription</keyword>
<dbReference type="InterPro" id="IPR020449">
    <property type="entry name" value="Tscrpt_reg_AraC-type_HTH"/>
</dbReference>
<organism evidence="6 7">
    <name type="scientific">Paenibacillus phytorum</name>
    <dbReference type="NCBI Taxonomy" id="2654977"/>
    <lineage>
        <taxon>Bacteria</taxon>
        <taxon>Bacillati</taxon>
        <taxon>Bacillota</taxon>
        <taxon>Bacilli</taxon>
        <taxon>Bacillales</taxon>
        <taxon>Paenibacillaceae</taxon>
        <taxon>Paenibacillus</taxon>
    </lineage>
</organism>
<dbReference type="InterPro" id="IPR018060">
    <property type="entry name" value="HTH_AraC"/>
</dbReference>
<dbReference type="PANTHER" id="PTHR43280:SF10">
    <property type="entry name" value="REGULATORY PROTEIN POCR"/>
    <property type="match status" value="1"/>
</dbReference>
<dbReference type="RefSeq" id="WP_171640820.1">
    <property type="nucleotide sequence ID" value="NZ_WHOA01000019.1"/>
</dbReference>
<gene>
    <name evidence="6" type="ORF">GC098_02885</name>
</gene>
<evidence type="ECO:0000259" key="5">
    <source>
        <dbReference type="PROSITE" id="PS01124"/>
    </source>
</evidence>